<organism evidence="1 2">
    <name type="scientific">Araneus ventricosus</name>
    <name type="common">Orbweaver spider</name>
    <name type="synonym">Epeira ventricosa</name>
    <dbReference type="NCBI Taxonomy" id="182803"/>
    <lineage>
        <taxon>Eukaryota</taxon>
        <taxon>Metazoa</taxon>
        <taxon>Ecdysozoa</taxon>
        <taxon>Arthropoda</taxon>
        <taxon>Chelicerata</taxon>
        <taxon>Arachnida</taxon>
        <taxon>Araneae</taxon>
        <taxon>Araneomorphae</taxon>
        <taxon>Entelegynae</taxon>
        <taxon>Araneoidea</taxon>
        <taxon>Araneidae</taxon>
        <taxon>Araneus</taxon>
    </lineage>
</organism>
<evidence type="ECO:0000313" key="1">
    <source>
        <dbReference type="EMBL" id="GBM65183.1"/>
    </source>
</evidence>
<sequence length="109" mass="12098">MLILFIQMVSHDVAVTGYVSLPCRHTMAIALIDFEQKYSRVCSVSTHRTLPYGHDCPLSCKLRMTLLWLILIYAEKCWVPSVGMLAIAARTCVDVPSSVAVFALPDLLA</sequence>
<dbReference type="Proteomes" id="UP000499080">
    <property type="component" value="Unassembled WGS sequence"/>
</dbReference>
<comment type="caution">
    <text evidence="1">The sequence shown here is derived from an EMBL/GenBank/DDBJ whole genome shotgun (WGS) entry which is preliminary data.</text>
</comment>
<reference evidence="1 2" key="1">
    <citation type="journal article" date="2019" name="Sci. Rep.">
        <title>Orb-weaving spider Araneus ventricosus genome elucidates the spidroin gene catalogue.</title>
        <authorList>
            <person name="Kono N."/>
            <person name="Nakamura H."/>
            <person name="Ohtoshi R."/>
            <person name="Moran D.A.P."/>
            <person name="Shinohara A."/>
            <person name="Yoshida Y."/>
            <person name="Fujiwara M."/>
            <person name="Mori M."/>
            <person name="Tomita M."/>
            <person name="Arakawa K."/>
        </authorList>
    </citation>
    <scope>NUCLEOTIDE SEQUENCE [LARGE SCALE GENOMIC DNA]</scope>
</reference>
<dbReference type="AlphaFoldDB" id="A0A4Y2HJH0"/>
<gene>
    <name evidence="1" type="ORF">AVEN_130582_1</name>
</gene>
<proteinExistence type="predicted"/>
<keyword evidence="2" id="KW-1185">Reference proteome</keyword>
<protein>
    <submittedName>
        <fullName evidence="1">Uncharacterized protein</fullName>
    </submittedName>
</protein>
<accession>A0A4Y2HJH0</accession>
<name>A0A4Y2HJH0_ARAVE</name>
<dbReference type="EMBL" id="BGPR01001963">
    <property type="protein sequence ID" value="GBM65183.1"/>
    <property type="molecule type" value="Genomic_DNA"/>
</dbReference>
<evidence type="ECO:0000313" key="2">
    <source>
        <dbReference type="Proteomes" id="UP000499080"/>
    </source>
</evidence>